<feature type="compositionally biased region" description="Polar residues" evidence="1">
    <location>
        <begin position="233"/>
        <end position="243"/>
    </location>
</feature>
<dbReference type="EMBL" id="BRVS01000027">
    <property type="protein sequence ID" value="GLB69091.1"/>
    <property type="molecule type" value="Genomic_DNA"/>
</dbReference>
<evidence type="ECO:0000256" key="1">
    <source>
        <dbReference type="SAM" id="MobiDB-lite"/>
    </source>
</evidence>
<protein>
    <submittedName>
        <fullName evidence="2">Uncharacterized protein</fullName>
    </submittedName>
</protein>
<proteinExistence type="predicted"/>
<sequence>MSNGNTLYSSEREQAQAEWRALAPLIASQPRVRLSKDGGKTYRDSGERDLTDSLPSFPAAVRTCGRDGLVRTICLDLDIKGGGTDKVNNDYLNLRTWFSANEVRWIEDQSPSGGRHLYIPLNFGVAFTEAKEFVQALAKRHTSLDPGPHENASTGAIRVPGSVWKKGGYQRLTMSLNVAYEIARAQRNNWTAWAKLYKGLEPELALIRQRRLRPLELIEDSEALPLAAGPRPLSTSKEQTARTGNYDPTRYNSPSEARQGVLASAAAAGWTLVQVQQRMHQNVWAGMTAFYSRYSPANRSKALRRDWQVAVTYVREQKKKQQARSGGNQTRHKSYTSPPNTHPPHVSLLPQTKSPAEYEYLLSWRNALALFEQSWVGSRAGLGIRLLLRAMGEAAAKTGSRFIEFGVRSLAVAVGVHETTVAKLLRQLSDAEVRLIRLAREGRGVYADMYELVIPDCLRERAEERSWRPGKIHALRPVFRELGSVAAFAYEAIEQADLPLNSTEIARIAGLSSRAVTQALELMAAWNMIQRIDGRWRIVHETSLELLAERFGVQMAVAAQLKRYSHERSVWHQWLLRRSLAREAVLAKVTDEYEYFDHSGPPDETTSLTAFVYPRAS</sequence>
<evidence type="ECO:0000313" key="3">
    <source>
        <dbReference type="Proteomes" id="UP001209654"/>
    </source>
</evidence>
<feature type="region of interest" description="Disordered" evidence="1">
    <location>
        <begin position="228"/>
        <end position="253"/>
    </location>
</feature>
<feature type="compositionally biased region" description="Polar residues" evidence="1">
    <location>
        <begin position="323"/>
        <end position="339"/>
    </location>
</feature>
<keyword evidence="3" id="KW-1185">Reference proteome</keyword>
<reference evidence="2 3" key="1">
    <citation type="journal article" date="2023" name="Int. J. Syst. Evol. Microbiol.">
        <title>Arthrobacter mangrovi sp. nov., an actinobacterium isolated from the rhizosphere of a mangrove.</title>
        <authorList>
            <person name="Hamada M."/>
            <person name="Saitou S."/>
            <person name="Enomoto N."/>
            <person name="Nanri K."/>
            <person name="Hidaka K."/>
            <person name="Miura T."/>
            <person name="Tamura T."/>
        </authorList>
    </citation>
    <scope>NUCLEOTIDE SEQUENCE [LARGE SCALE GENOMIC DNA]</scope>
    <source>
        <strain evidence="2 3">NBRC 112813</strain>
    </source>
</reference>
<organism evidence="2 3">
    <name type="scientific">Arthrobacter mangrovi</name>
    <dbReference type="NCBI Taxonomy" id="2966350"/>
    <lineage>
        <taxon>Bacteria</taxon>
        <taxon>Bacillati</taxon>
        <taxon>Actinomycetota</taxon>
        <taxon>Actinomycetes</taxon>
        <taxon>Micrococcales</taxon>
        <taxon>Micrococcaceae</taxon>
        <taxon>Arthrobacter</taxon>
    </lineage>
</organism>
<feature type="region of interest" description="Disordered" evidence="1">
    <location>
        <begin position="316"/>
        <end position="349"/>
    </location>
</feature>
<name>A0ABQ5MYM6_9MICC</name>
<gene>
    <name evidence="2" type="ORF">AHIS1636_35340</name>
</gene>
<comment type="caution">
    <text evidence="2">The sequence shown here is derived from an EMBL/GenBank/DDBJ whole genome shotgun (WGS) entry which is preliminary data.</text>
</comment>
<dbReference type="Proteomes" id="UP001209654">
    <property type="component" value="Unassembled WGS sequence"/>
</dbReference>
<evidence type="ECO:0000313" key="2">
    <source>
        <dbReference type="EMBL" id="GLB69091.1"/>
    </source>
</evidence>
<accession>A0ABQ5MYM6</accession>
<dbReference type="RefSeq" id="WP_264797180.1">
    <property type="nucleotide sequence ID" value="NZ_BRVS01000027.1"/>
</dbReference>